<comment type="caution">
    <text evidence="7">The sequence shown here is derived from an EMBL/GenBank/DDBJ whole genome shotgun (WGS) entry which is preliminary data.</text>
</comment>
<evidence type="ECO:0000313" key="8">
    <source>
        <dbReference type="Proteomes" id="UP000283260"/>
    </source>
</evidence>
<reference evidence="7 8" key="1">
    <citation type="submission" date="2016-10" db="EMBL/GenBank/DDBJ databases">
        <title>Comparative genome analysis of multiple Pseudomonas spp. focuses on biocontrol and plant growth promoting traits.</title>
        <authorList>
            <person name="Tao X.-Y."/>
            <person name="Taylor C.G."/>
        </authorList>
    </citation>
    <scope>NUCLEOTIDE SEQUENCE [LARGE SCALE GENOMIC DNA]</scope>
    <source>
        <strain evidence="7 8">94G2</strain>
    </source>
</reference>
<evidence type="ECO:0000259" key="6">
    <source>
        <dbReference type="PROSITE" id="PS51007"/>
    </source>
</evidence>
<accession>A0A423JEG5</accession>
<dbReference type="PROSITE" id="PS51007">
    <property type="entry name" value="CYTC"/>
    <property type="match status" value="1"/>
</dbReference>
<dbReference type="PANTHER" id="PTHR30600">
    <property type="entry name" value="CYTOCHROME C PEROXIDASE-RELATED"/>
    <property type="match status" value="1"/>
</dbReference>
<keyword evidence="1 4" id="KW-0349">Heme</keyword>
<dbReference type="SUPFAM" id="SSF46626">
    <property type="entry name" value="Cytochrome c"/>
    <property type="match status" value="1"/>
</dbReference>
<protein>
    <recommendedName>
        <fullName evidence="6">Cytochrome c domain-containing protein</fullName>
    </recommendedName>
</protein>
<dbReference type="Gene3D" id="1.10.760.10">
    <property type="entry name" value="Cytochrome c-like domain"/>
    <property type="match status" value="1"/>
</dbReference>
<dbReference type="RefSeq" id="WP_123495379.1">
    <property type="nucleotide sequence ID" value="NZ_JBNDKA010000001.1"/>
</dbReference>
<feature type="signal peptide" evidence="5">
    <location>
        <begin position="1"/>
        <end position="25"/>
    </location>
</feature>
<dbReference type="GO" id="GO:0004130">
    <property type="term" value="F:cytochrome-c peroxidase activity"/>
    <property type="evidence" value="ECO:0007669"/>
    <property type="project" value="TreeGrafter"/>
</dbReference>
<dbReference type="InterPro" id="IPR009056">
    <property type="entry name" value="Cyt_c-like_dom"/>
</dbReference>
<dbReference type="Pfam" id="PF21419">
    <property type="entry name" value="RoxA-like_Cyt-c"/>
    <property type="match status" value="1"/>
</dbReference>
<proteinExistence type="predicted"/>
<evidence type="ECO:0000256" key="1">
    <source>
        <dbReference type="ARBA" id="ARBA00022617"/>
    </source>
</evidence>
<dbReference type="GO" id="GO:0020037">
    <property type="term" value="F:heme binding"/>
    <property type="evidence" value="ECO:0007669"/>
    <property type="project" value="InterPro"/>
</dbReference>
<dbReference type="EMBL" id="MOBL01000004">
    <property type="protein sequence ID" value="RON36108.1"/>
    <property type="molecule type" value="Genomic_DNA"/>
</dbReference>
<feature type="domain" description="Cytochrome c" evidence="6">
    <location>
        <begin position="348"/>
        <end position="504"/>
    </location>
</feature>
<evidence type="ECO:0000256" key="4">
    <source>
        <dbReference type="PROSITE-ProRule" id="PRU00433"/>
    </source>
</evidence>
<keyword evidence="2 4" id="KW-0479">Metal-binding</keyword>
<dbReference type="NCBIfam" id="NF040606">
    <property type="entry name" value="CytoC_perox"/>
    <property type="match status" value="1"/>
</dbReference>
<dbReference type="InterPro" id="IPR036909">
    <property type="entry name" value="Cyt_c-like_dom_sf"/>
</dbReference>
<name>A0A423JEG5_9PSED</name>
<sequence length="607" mass="66721">MSKSKVSPFACAALMFFGGHSIAQATDSLDQGWSEATLSNWQNLSQGSRILPFSWALALEEPDSEEKFMSDKTISAYGYTPYYPSYNGKRFTLPMGFVLDDSHDSKLSFTKLRWFFGQGSQEPWVGMNCSACHTAQINFEGQNLVINGGPTNADFQNFFKALNAALNTTAADPEKFERFAKSVLGDDLSNGNRQRLKKSLDSLNAFYAQNATLNATDLQYGPGRLDAVGHILNKISQVTQATPPTPNPSDAPVSYPFLWNTPQHNVLQWNGMVGKKTLPSIKKDGGLDVGGLGRNAGEAIGVYADIRPVKENPAKPGFVSSVNMKNLDVLERSLYSLKPPRWPGSLPEDLTSGAKLFTENCVSCHASLKRNDLATPIEAVMVPISANENLNPRGPNDRTISTDPWMACNAYQFKADAGVLAGYSKVSNPKETIQPNDLLYNMLGVTVLETLLGKGRDVAELAFDGLLGIETKPEKVPGFRNRALFSNADEKALRLINCYLASPTVPLLAYKARPLNGIWATAPYLHNGSVPTLNDLLLPPRQRPSTFYTGTNEFDNQRVGFKTEKSDKNWFLFDTRLEGNSNAGHDYGVSRLSDVQRSQLLDYLKSL</sequence>
<keyword evidence="5" id="KW-0732">Signal</keyword>
<evidence type="ECO:0000313" key="7">
    <source>
        <dbReference type="EMBL" id="RON36108.1"/>
    </source>
</evidence>
<evidence type="ECO:0000256" key="2">
    <source>
        <dbReference type="ARBA" id="ARBA00022723"/>
    </source>
</evidence>
<dbReference type="InterPro" id="IPR047758">
    <property type="entry name" value="CytoC_perox"/>
</dbReference>
<dbReference type="Proteomes" id="UP000283260">
    <property type="component" value="Unassembled WGS sequence"/>
</dbReference>
<gene>
    <name evidence="7" type="ORF">BK661_07085</name>
</gene>
<evidence type="ECO:0000256" key="3">
    <source>
        <dbReference type="ARBA" id="ARBA00023004"/>
    </source>
</evidence>
<keyword evidence="3 4" id="KW-0408">Iron</keyword>
<feature type="chain" id="PRO_5019302955" description="Cytochrome c domain-containing protein" evidence="5">
    <location>
        <begin position="26"/>
        <end position="607"/>
    </location>
</feature>
<dbReference type="PANTHER" id="PTHR30600:SF9">
    <property type="entry name" value="BLR7738 PROTEIN"/>
    <property type="match status" value="1"/>
</dbReference>
<dbReference type="AlphaFoldDB" id="A0A423JEG5"/>
<organism evidence="7 8">
    <name type="scientific">Pseudomonas frederiksbergensis</name>
    <dbReference type="NCBI Taxonomy" id="104087"/>
    <lineage>
        <taxon>Bacteria</taxon>
        <taxon>Pseudomonadati</taxon>
        <taxon>Pseudomonadota</taxon>
        <taxon>Gammaproteobacteria</taxon>
        <taxon>Pseudomonadales</taxon>
        <taxon>Pseudomonadaceae</taxon>
        <taxon>Pseudomonas</taxon>
    </lineage>
</organism>
<dbReference type="InterPro" id="IPR051395">
    <property type="entry name" value="Cytochrome_c_Peroxidase/MauG"/>
</dbReference>
<dbReference type="GO" id="GO:0046872">
    <property type="term" value="F:metal ion binding"/>
    <property type="evidence" value="ECO:0007669"/>
    <property type="project" value="UniProtKB-KW"/>
</dbReference>
<evidence type="ECO:0000256" key="5">
    <source>
        <dbReference type="SAM" id="SignalP"/>
    </source>
</evidence>
<dbReference type="GO" id="GO:0009055">
    <property type="term" value="F:electron transfer activity"/>
    <property type="evidence" value="ECO:0007669"/>
    <property type="project" value="InterPro"/>
</dbReference>